<feature type="transmembrane region" description="Helical" evidence="1">
    <location>
        <begin position="82"/>
        <end position="101"/>
    </location>
</feature>
<sequence length="174" mass="20114">MDDHGGDEQENFIPQNEFYNYEEQIMQPQIENADSYSFCLLITCGFSALIGGYFLSGMPGVYGNYSDECKILIQTLKYYSQYLIIDGTAQMIVICIISCCLKQYKKYDLKKAVDKQLLFQFFDQLLIFIVIMVIETIIKDKKSCITVGTNLLIVFYLVLVYTLTFLLSVQIWNL</sequence>
<gene>
    <name evidence="2" type="ORF">PSON_ATCC_30995.1.T0320318</name>
</gene>
<evidence type="ECO:0008006" key="4">
    <source>
        <dbReference type="Google" id="ProtNLM"/>
    </source>
</evidence>
<keyword evidence="1" id="KW-1133">Transmembrane helix</keyword>
<feature type="transmembrane region" description="Helical" evidence="1">
    <location>
        <begin position="121"/>
        <end position="138"/>
    </location>
</feature>
<dbReference type="EMBL" id="CAJJDN010000032">
    <property type="protein sequence ID" value="CAD8074869.1"/>
    <property type="molecule type" value="Genomic_DNA"/>
</dbReference>
<evidence type="ECO:0000313" key="3">
    <source>
        <dbReference type="Proteomes" id="UP000692954"/>
    </source>
</evidence>
<dbReference type="OrthoDB" id="309894at2759"/>
<feature type="transmembrane region" description="Helical" evidence="1">
    <location>
        <begin position="36"/>
        <end position="55"/>
    </location>
</feature>
<proteinExistence type="predicted"/>
<feature type="transmembrane region" description="Helical" evidence="1">
    <location>
        <begin position="150"/>
        <end position="172"/>
    </location>
</feature>
<keyword evidence="1" id="KW-0812">Transmembrane</keyword>
<organism evidence="2 3">
    <name type="scientific">Paramecium sonneborni</name>
    <dbReference type="NCBI Taxonomy" id="65129"/>
    <lineage>
        <taxon>Eukaryota</taxon>
        <taxon>Sar</taxon>
        <taxon>Alveolata</taxon>
        <taxon>Ciliophora</taxon>
        <taxon>Intramacronucleata</taxon>
        <taxon>Oligohymenophorea</taxon>
        <taxon>Peniculida</taxon>
        <taxon>Parameciidae</taxon>
        <taxon>Paramecium</taxon>
    </lineage>
</organism>
<keyword evidence="1" id="KW-0472">Membrane</keyword>
<keyword evidence="3" id="KW-1185">Reference proteome</keyword>
<name>A0A8S1M547_9CILI</name>
<evidence type="ECO:0000256" key="1">
    <source>
        <dbReference type="SAM" id="Phobius"/>
    </source>
</evidence>
<evidence type="ECO:0000313" key="2">
    <source>
        <dbReference type="EMBL" id="CAD8074869.1"/>
    </source>
</evidence>
<protein>
    <recommendedName>
        <fullName evidence="4">Transmembrane protein</fullName>
    </recommendedName>
</protein>
<reference evidence="2" key="1">
    <citation type="submission" date="2021-01" db="EMBL/GenBank/DDBJ databases">
        <authorList>
            <consortium name="Genoscope - CEA"/>
            <person name="William W."/>
        </authorList>
    </citation>
    <scope>NUCLEOTIDE SEQUENCE</scope>
</reference>
<dbReference type="Proteomes" id="UP000692954">
    <property type="component" value="Unassembled WGS sequence"/>
</dbReference>
<comment type="caution">
    <text evidence="2">The sequence shown here is derived from an EMBL/GenBank/DDBJ whole genome shotgun (WGS) entry which is preliminary data.</text>
</comment>
<accession>A0A8S1M547</accession>
<dbReference type="AlphaFoldDB" id="A0A8S1M547"/>